<keyword evidence="2" id="KW-0808">Transferase</keyword>
<accession>A0A430FWG9</accession>
<evidence type="ECO:0000313" key="3">
    <source>
        <dbReference type="Proteomes" id="UP000287470"/>
    </source>
</evidence>
<sequence>MANPYDFTARYTFGSENAPVFWDYAFFNGKYYTYFGALPALLMFVPFKALTGQWMPTSLAIIIMGVISIILLIALAASIAKRYFANTASWGMVLLMSVFAPLAVNLAYFGYMTDFYSVPIISSLAFTAGALLLWIHSRKRSGELSSVRIFLGSLLMACNLGCRPQFMIACLLAFPLFWKEITVTRELFSKKGLVCTICAFVPFFMATTPWMWYNYARFGSLLDFGANYNLTGFNMTEVRPSWFEIPAMWLMQLFQPTSVGGVFPFVQAVNNSLPSPNEPGLGGYFMIVPMALIGLLFFAFRKTMKKAHVYGLAWVLAIAIVVVSVVDVSGAGITNRYHGDFAWLAALLAMLTIFSIESTFAVLERGGCDCTQLKAAFLVLLVVFTLFTVFIYGFGAFSTGRYNALIDMNPDLYLTVKSWFMGFYAGQA</sequence>
<keyword evidence="3" id="KW-1185">Reference proteome</keyword>
<evidence type="ECO:0000256" key="1">
    <source>
        <dbReference type="SAM" id="Phobius"/>
    </source>
</evidence>
<organism evidence="2 3">
    <name type="scientific">Bifidobacterium samirii</name>
    <dbReference type="NCBI Taxonomy" id="2306974"/>
    <lineage>
        <taxon>Bacteria</taxon>
        <taxon>Bacillati</taxon>
        <taxon>Actinomycetota</taxon>
        <taxon>Actinomycetes</taxon>
        <taxon>Bifidobacteriales</taxon>
        <taxon>Bifidobacteriaceae</taxon>
        <taxon>Bifidobacterium</taxon>
    </lineage>
</organism>
<dbReference type="EMBL" id="QXGK01000002">
    <property type="protein sequence ID" value="RSX58440.1"/>
    <property type="molecule type" value="Genomic_DNA"/>
</dbReference>
<feature type="transmembrane region" description="Helical" evidence="1">
    <location>
        <begin position="92"/>
        <end position="111"/>
    </location>
</feature>
<dbReference type="AlphaFoldDB" id="A0A430FWG9"/>
<keyword evidence="1" id="KW-1133">Transmembrane helix</keyword>
<feature type="transmembrane region" description="Helical" evidence="1">
    <location>
        <begin position="341"/>
        <end position="363"/>
    </location>
</feature>
<proteinExistence type="predicted"/>
<keyword evidence="1" id="KW-0472">Membrane</keyword>
<feature type="transmembrane region" description="Helical" evidence="1">
    <location>
        <begin position="281"/>
        <end position="300"/>
    </location>
</feature>
<reference evidence="2 3" key="1">
    <citation type="submission" date="2018-09" db="EMBL/GenBank/DDBJ databases">
        <title>Characterization of the phylogenetic diversity of five novel species belonging to the genus Bifidobacterium.</title>
        <authorList>
            <person name="Lugli G.A."/>
            <person name="Duranti S."/>
            <person name="Milani C."/>
        </authorList>
    </citation>
    <scope>NUCLEOTIDE SEQUENCE [LARGE SCALE GENOMIC DNA]</scope>
    <source>
        <strain evidence="2 3">2033B</strain>
    </source>
</reference>
<gene>
    <name evidence="2" type="ORF">D2E24_0319</name>
</gene>
<protein>
    <submittedName>
        <fullName evidence="2">Glycosyltransferase</fullName>
    </submittedName>
</protein>
<feature type="transmembrane region" description="Helical" evidence="1">
    <location>
        <begin position="118"/>
        <end position="137"/>
    </location>
</feature>
<dbReference type="Proteomes" id="UP000287470">
    <property type="component" value="Unassembled WGS sequence"/>
</dbReference>
<feature type="transmembrane region" description="Helical" evidence="1">
    <location>
        <begin position="312"/>
        <end position="335"/>
    </location>
</feature>
<feature type="transmembrane region" description="Helical" evidence="1">
    <location>
        <begin position="193"/>
        <end position="213"/>
    </location>
</feature>
<feature type="transmembrane region" description="Helical" evidence="1">
    <location>
        <begin position="31"/>
        <end position="47"/>
    </location>
</feature>
<evidence type="ECO:0000313" key="2">
    <source>
        <dbReference type="EMBL" id="RSX58440.1"/>
    </source>
</evidence>
<dbReference type="GO" id="GO:0016740">
    <property type="term" value="F:transferase activity"/>
    <property type="evidence" value="ECO:0007669"/>
    <property type="project" value="UniProtKB-KW"/>
</dbReference>
<feature type="transmembrane region" description="Helical" evidence="1">
    <location>
        <begin position="59"/>
        <end position="80"/>
    </location>
</feature>
<name>A0A430FWG9_9BIFI</name>
<keyword evidence="1" id="KW-0812">Transmembrane</keyword>
<comment type="caution">
    <text evidence="2">The sequence shown here is derived from an EMBL/GenBank/DDBJ whole genome shotgun (WGS) entry which is preliminary data.</text>
</comment>
<feature type="transmembrane region" description="Helical" evidence="1">
    <location>
        <begin position="375"/>
        <end position="395"/>
    </location>
</feature>